<sequence length="224" mass="25429">QKPGQVQVRDRRLFRAKTNELGTGSGQLAASMVAFIELQQKMLETTHKLKMADVQIDGLKRSIQHAQLTDKEISLISCKPAELWVPGGFVVPDWYAPSLLCWSGHLHEVHAGQLRILLWETKVTPKAEFMTSFVTLVVTHEEAKGQEMVGSLDPDTRTYESVGRMFILTDVAEVREHLQKKAENWSDKIKTLENNKSYLERSLKDSENNIREMVQQKKDAAEGN</sequence>
<feature type="coiled-coil region" evidence="4">
    <location>
        <begin position="175"/>
        <end position="223"/>
    </location>
</feature>
<reference evidence="5" key="1">
    <citation type="submission" date="2021-03" db="EMBL/GenBank/DDBJ databases">
        <authorList>
            <person name="Tran Van P."/>
        </authorList>
    </citation>
    <scope>NUCLEOTIDE SEQUENCE</scope>
</reference>
<comment type="subunit">
    <text evidence="2">Heterohexamer of two PFD-alpha type and four PFD-beta type subunits.</text>
</comment>
<evidence type="ECO:0000256" key="2">
    <source>
        <dbReference type="ARBA" id="ARBA00011695"/>
    </source>
</evidence>
<evidence type="ECO:0000256" key="3">
    <source>
        <dbReference type="ARBA" id="ARBA00023186"/>
    </source>
</evidence>
<dbReference type="Proteomes" id="UP001153148">
    <property type="component" value="Unassembled WGS sequence"/>
</dbReference>
<evidence type="ECO:0000256" key="4">
    <source>
        <dbReference type="SAM" id="Coils"/>
    </source>
</evidence>
<comment type="caution">
    <text evidence="5">The sequence shown here is derived from an EMBL/GenBank/DDBJ whole genome shotgun (WGS) entry which is preliminary data.</text>
</comment>
<comment type="similarity">
    <text evidence="1">Belongs to the prefoldin subunit beta family.</text>
</comment>
<dbReference type="PANTHER" id="PTHR20903:SF0">
    <property type="entry name" value="PREFOLDIN SUBUNIT 1"/>
    <property type="match status" value="1"/>
</dbReference>
<dbReference type="InterPro" id="IPR002777">
    <property type="entry name" value="PFD_beta-like"/>
</dbReference>
<keyword evidence="6" id="KW-1185">Reference proteome</keyword>
<evidence type="ECO:0000313" key="6">
    <source>
        <dbReference type="Proteomes" id="UP001153148"/>
    </source>
</evidence>
<organism evidence="5 6">
    <name type="scientific">Timema podura</name>
    <name type="common">Walking stick</name>
    <dbReference type="NCBI Taxonomy" id="61482"/>
    <lineage>
        <taxon>Eukaryota</taxon>
        <taxon>Metazoa</taxon>
        <taxon>Ecdysozoa</taxon>
        <taxon>Arthropoda</taxon>
        <taxon>Hexapoda</taxon>
        <taxon>Insecta</taxon>
        <taxon>Pterygota</taxon>
        <taxon>Neoptera</taxon>
        <taxon>Polyneoptera</taxon>
        <taxon>Phasmatodea</taxon>
        <taxon>Timematodea</taxon>
        <taxon>Timematoidea</taxon>
        <taxon>Timematidae</taxon>
        <taxon>Timema</taxon>
    </lineage>
</organism>
<name>A0ABN7NQR7_TIMPD</name>
<dbReference type="Pfam" id="PF01920">
    <property type="entry name" value="Prefoldin_2"/>
    <property type="match status" value="1"/>
</dbReference>
<feature type="non-terminal residue" evidence="5">
    <location>
        <position position="1"/>
    </location>
</feature>
<keyword evidence="3" id="KW-0143">Chaperone</keyword>
<dbReference type="PANTHER" id="PTHR20903">
    <property type="entry name" value="PREFOLDIN SUBUNIT 1-RELATED"/>
    <property type="match status" value="1"/>
</dbReference>
<accession>A0ABN7NQR7</accession>
<evidence type="ECO:0000256" key="1">
    <source>
        <dbReference type="ARBA" id="ARBA00008045"/>
    </source>
</evidence>
<proteinExistence type="inferred from homology"/>
<dbReference type="CDD" id="cd23164">
    <property type="entry name" value="Prefoldin_1"/>
    <property type="match status" value="1"/>
</dbReference>
<dbReference type="SUPFAM" id="SSF46579">
    <property type="entry name" value="Prefoldin"/>
    <property type="match status" value="1"/>
</dbReference>
<dbReference type="EMBL" id="CAJPIN010004994">
    <property type="protein sequence ID" value="CAG2057190.1"/>
    <property type="molecule type" value="Genomic_DNA"/>
</dbReference>
<dbReference type="Gene3D" id="1.10.287.370">
    <property type="match status" value="1"/>
</dbReference>
<evidence type="ECO:0000313" key="5">
    <source>
        <dbReference type="EMBL" id="CAG2057190.1"/>
    </source>
</evidence>
<dbReference type="InterPro" id="IPR009053">
    <property type="entry name" value="Prefoldin"/>
</dbReference>
<keyword evidence="4" id="KW-0175">Coiled coil</keyword>
<gene>
    <name evidence="5" type="ORF">TPAB3V08_LOCUS4169</name>
</gene>
<protein>
    <submittedName>
        <fullName evidence="5">Uncharacterized protein</fullName>
    </submittedName>
</protein>